<evidence type="ECO:0000256" key="4">
    <source>
        <dbReference type="ARBA" id="ARBA00022989"/>
    </source>
</evidence>
<evidence type="ECO:0000256" key="2">
    <source>
        <dbReference type="ARBA" id="ARBA00022475"/>
    </source>
</evidence>
<protein>
    <recommendedName>
        <fullName evidence="7">Type II secretion system protein GspF domain-containing protein</fullName>
    </recommendedName>
</protein>
<dbReference type="InterPro" id="IPR018076">
    <property type="entry name" value="T2SS_GspF_dom"/>
</dbReference>
<evidence type="ECO:0000259" key="7">
    <source>
        <dbReference type="Pfam" id="PF00482"/>
    </source>
</evidence>
<reference evidence="8" key="1">
    <citation type="submission" date="2014-06" db="EMBL/GenBank/DDBJ databases">
        <title>Key roles for freshwater Actinobacteria revealed by deep metagenomic sequencing.</title>
        <authorList>
            <person name="Ghai R."/>
            <person name="Mizuno C.M."/>
            <person name="Picazo A."/>
            <person name="Camacho A."/>
            <person name="Rodriguez-Valera F."/>
        </authorList>
    </citation>
    <scope>NUCLEOTIDE SEQUENCE</scope>
</reference>
<keyword evidence="2" id="KW-1003">Cell membrane</keyword>
<feature type="transmembrane region" description="Helical" evidence="6">
    <location>
        <begin position="225"/>
        <end position="245"/>
    </location>
</feature>
<keyword evidence="3 6" id="KW-0812">Transmembrane</keyword>
<feature type="transmembrane region" description="Helical" evidence="6">
    <location>
        <begin position="194"/>
        <end position="213"/>
    </location>
</feature>
<evidence type="ECO:0000256" key="3">
    <source>
        <dbReference type="ARBA" id="ARBA00022692"/>
    </source>
</evidence>
<comment type="caution">
    <text evidence="8">The sequence shown here is derived from an EMBL/GenBank/DDBJ whole genome shotgun (WGS) entry which is preliminary data.</text>
</comment>
<comment type="subcellular location">
    <subcellularLocation>
        <location evidence="1">Cell membrane</location>
        <topology evidence="1">Multi-pass membrane protein</topology>
    </subcellularLocation>
</comment>
<gene>
    <name evidence="8" type="ORF">GM51_10300</name>
</gene>
<sequence length="253" mass="27227">MNLKLLSIIALTILSVTATVAAITTTPEMMAARRVHQRFAAESFAARDSLILRGARAAFAQLISARPLRPAHRLIERRTRRLLDLRIPGALDRVVRQLRSGATLPLALRSVGEDDPVFARISAELRQGRSLSDTVEDWRQEDELPNRQLTATALNLASQTGGASARVLDGVAASLRERVALEREVAALSSQARASAVVLVVAPVVFAAAASMVDGRILNLLLGEPIGWACLGLGLGLDALGAVWMTRLIGRHR</sequence>
<evidence type="ECO:0000256" key="6">
    <source>
        <dbReference type="SAM" id="Phobius"/>
    </source>
</evidence>
<dbReference type="PANTHER" id="PTHR35007">
    <property type="entry name" value="INTEGRAL MEMBRANE PROTEIN-RELATED"/>
    <property type="match status" value="1"/>
</dbReference>
<keyword evidence="5 6" id="KW-0472">Membrane</keyword>
<proteinExistence type="predicted"/>
<name>A0A094Q098_9ZZZZ</name>
<feature type="domain" description="Type II secretion system protein GspF" evidence="7">
    <location>
        <begin position="91"/>
        <end position="208"/>
    </location>
</feature>
<organism evidence="8">
    <name type="scientific">freshwater metagenome</name>
    <dbReference type="NCBI Taxonomy" id="449393"/>
    <lineage>
        <taxon>unclassified sequences</taxon>
        <taxon>metagenomes</taxon>
        <taxon>ecological metagenomes</taxon>
    </lineage>
</organism>
<dbReference type="EMBL" id="JNSL01000060">
    <property type="protein sequence ID" value="KGA17490.1"/>
    <property type="molecule type" value="Genomic_DNA"/>
</dbReference>
<evidence type="ECO:0000256" key="5">
    <source>
        <dbReference type="ARBA" id="ARBA00023136"/>
    </source>
</evidence>
<dbReference type="GO" id="GO:0005886">
    <property type="term" value="C:plasma membrane"/>
    <property type="evidence" value="ECO:0007669"/>
    <property type="project" value="UniProtKB-SubCell"/>
</dbReference>
<accession>A0A094Q098</accession>
<keyword evidence="4 6" id="KW-1133">Transmembrane helix</keyword>
<dbReference type="PANTHER" id="PTHR35007:SF1">
    <property type="entry name" value="PILUS ASSEMBLY PROTEIN"/>
    <property type="match status" value="1"/>
</dbReference>
<dbReference type="Pfam" id="PF00482">
    <property type="entry name" value="T2SSF"/>
    <property type="match status" value="1"/>
</dbReference>
<evidence type="ECO:0000256" key="1">
    <source>
        <dbReference type="ARBA" id="ARBA00004651"/>
    </source>
</evidence>
<dbReference type="AlphaFoldDB" id="A0A094Q098"/>
<evidence type="ECO:0000313" key="8">
    <source>
        <dbReference type="EMBL" id="KGA17490.1"/>
    </source>
</evidence>